<dbReference type="EMBL" id="SMKY01000537">
    <property type="protein sequence ID" value="TDD60031.1"/>
    <property type="molecule type" value="Genomic_DNA"/>
</dbReference>
<dbReference type="PANTHER" id="PTHR37309:SF1">
    <property type="entry name" value="SLR0284 PROTEIN"/>
    <property type="match status" value="1"/>
</dbReference>
<dbReference type="AlphaFoldDB" id="A0A4R4ZMG0"/>
<accession>A0A4R4ZMG0</accession>
<evidence type="ECO:0000256" key="1">
    <source>
        <dbReference type="SAM" id="Phobius"/>
    </source>
</evidence>
<evidence type="ECO:0000313" key="2">
    <source>
        <dbReference type="EMBL" id="TDD60031.1"/>
    </source>
</evidence>
<dbReference type="InterPro" id="IPR036259">
    <property type="entry name" value="MFS_trans_sf"/>
</dbReference>
<comment type="caution">
    <text evidence="2">The sequence shown here is derived from an EMBL/GenBank/DDBJ whole genome shotgun (WGS) entry which is preliminary data.</text>
</comment>
<reference evidence="2 3" key="1">
    <citation type="submission" date="2019-03" db="EMBL/GenBank/DDBJ databases">
        <title>Draft genome sequences of novel Actinobacteria.</title>
        <authorList>
            <person name="Sahin N."/>
            <person name="Ay H."/>
            <person name="Saygin H."/>
        </authorList>
    </citation>
    <scope>NUCLEOTIDE SEQUENCE [LARGE SCALE GENOMIC DNA]</scope>
    <source>
        <strain evidence="2 3">DSM 45941</strain>
    </source>
</reference>
<protein>
    <submittedName>
        <fullName evidence="2">Phage holin family protein</fullName>
    </submittedName>
</protein>
<keyword evidence="1" id="KW-0472">Membrane</keyword>
<sequence>MIGGVRILFKIGITAVALWVATVLIDGIALGDQSTGRRILTLVAVAVIFGLVNAVIKPIIKTLGCAFYVVTLGLIGLVVNALLLWLTSELAESFDLPFHVTGFWPAFWGAIVVGIVGWLLHLFVPDDDDKDKDRDRRRERR</sequence>
<proteinExistence type="predicted"/>
<organism evidence="2 3">
    <name type="scientific">Actinomadura darangshiensis</name>
    <dbReference type="NCBI Taxonomy" id="705336"/>
    <lineage>
        <taxon>Bacteria</taxon>
        <taxon>Bacillati</taxon>
        <taxon>Actinomycetota</taxon>
        <taxon>Actinomycetes</taxon>
        <taxon>Streptosporangiales</taxon>
        <taxon>Thermomonosporaceae</taxon>
        <taxon>Actinomadura</taxon>
    </lineage>
</organism>
<evidence type="ECO:0000313" key="3">
    <source>
        <dbReference type="Proteomes" id="UP000295578"/>
    </source>
</evidence>
<feature type="transmembrane region" description="Helical" evidence="1">
    <location>
        <begin position="63"/>
        <end position="86"/>
    </location>
</feature>
<feature type="transmembrane region" description="Helical" evidence="1">
    <location>
        <begin position="106"/>
        <end position="124"/>
    </location>
</feature>
<dbReference type="Proteomes" id="UP000295578">
    <property type="component" value="Unassembled WGS sequence"/>
</dbReference>
<gene>
    <name evidence="2" type="ORF">E1293_46010</name>
</gene>
<keyword evidence="1" id="KW-1133">Transmembrane helix</keyword>
<keyword evidence="3" id="KW-1185">Reference proteome</keyword>
<dbReference type="InterPro" id="IPR007165">
    <property type="entry name" value="Phage_holin_4_2"/>
</dbReference>
<dbReference type="PANTHER" id="PTHR37309">
    <property type="entry name" value="SLR0284 PROTEIN"/>
    <property type="match status" value="1"/>
</dbReference>
<feature type="transmembrane region" description="Helical" evidence="1">
    <location>
        <begin position="7"/>
        <end position="30"/>
    </location>
</feature>
<dbReference type="Pfam" id="PF04020">
    <property type="entry name" value="Phage_holin_4_2"/>
    <property type="match status" value="1"/>
</dbReference>
<keyword evidence="1" id="KW-0812">Transmembrane</keyword>
<feature type="transmembrane region" description="Helical" evidence="1">
    <location>
        <begin position="36"/>
        <end position="56"/>
    </location>
</feature>
<name>A0A4R4ZMG0_9ACTN</name>
<dbReference type="OrthoDB" id="9810847at2"/>
<dbReference type="SUPFAM" id="SSF103473">
    <property type="entry name" value="MFS general substrate transporter"/>
    <property type="match status" value="1"/>
</dbReference>